<gene>
    <name evidence="2" type="ORF">M8C21_026984</name>
</gene>
<accession>A0AAD5GT74</accession>
<sequence length="184" mass="21267">MTKLKSYGSKDKGKAYESSSNPQTSAAKKRKTMSQSIVIYEEARKQRREGQEEQEFNEQPIRKHGDIPYKVEWTKGPLWKRPQAYQAELFMAKMGPHNIILDSMCFEREVHRDDFNAMGFTEKFRYLGWEALVDFKRNATGKIYVASIMGWLSTLEREEGSNPQGQSNSRDGLGIKLLCSHLLH</sequence>
<keyword evidence="3" id="KW-1185">Reference proteome</keyword>
<feature type="region of interest" description="Disordered" evidence="1">
    <location>
        <begin position="1"/>
        <end position="61"/>
    </location>
</feature>
<dbReference type="AlphaFoldDB" id="A0AAD5GT74"/>
<evidence type="ECO:0000313" key="2">
    <source>
        <dbReference type="EMBL" id="KAI7752409.1"/>
    </source>
</evidence>
<organism evidence="2 3">
    <name type="scientific">Ambrosia artemisiifolia</name>
    <name type="common">Common ragweed</name>
    <dbReference type="NCBI Taxonomy" id="4212"/>
    <lineage>
        <taxon>Eukaryota</taxon>
        <taxon>Viridiplantae</taxon>
        <taxon>Streptophyta</taxon>
        <taxon>Embryophyta</taxon>
        <taxon>Tracheophyta</taxon>
        <taxon>Spermatophyta</taxon>
        <taxon>Magnoliopsida</taxon>
        <taxon>eudicotyledons</taxon>
        <taxon>Gunneridae</taxon>
        <taxon>Pentapetalae</taxon>
        <taxon>asterids</taxon>
        <taxon>campanulids</taxon>
        <taxon>Asterales</taxon>
        <taxon>Asteraceae</taxon>
        <taxon>Asteroideae</taxon>
        <taxon>Heliantheae alliance</taxon>
        <taxon>Heliantheae</taxon>
        <taxon>Ambrosia</taxon>
    </lineage>
</organism>
<feature type="compositionally biased region" description="Basic and acidic residues" evidence="1">
    <location>
        <begin position="41"/>
        <end position="51"/>
    </location>
</feature>
<reference evidence="2" key="1">
    <citation type="submission" date="2022-06" db="EMBL/GenBank/DDBJ databases">
        <title>Uncovering the hologenomic basis of an extraordinary plant invasion.</title>
        <authorList>
            <person name="Bieker V.C."/>
            <person name="Martin M.D."/>
            <person name="Gilbert T."/>
            <person name="Hodgins K."/>
            <person name="Battlay P."/>
            <person name="Petersen B."/>
            <person name="Wilson J."/>
        </authorList>
    </citation>
    <scope>NUCLEOTIDE SEQUENCE</scope>
    <source>
        <strain evidence="2">AA19_3_7</strain>
        <tissue evidence="2">Leaf</tissue>
    </source>
</reference>
<dbReference type="Proteomes" id="UP001206925">
    <property type="component" value="Unassembled WGS sequence"/>
</dbReference>
<comment type="caution">
    <text evidence="2">The sequence shown here is derived from an EMBL/GenBank/DDBJ whole genome shotgun (WGS) entry which is preliminary data.</text>
</comment>
<protein>
    <submittedName>
        <fullName evidence="2">Uncharacterized protein</fullName>
    </submittedName>
</protein>
<evidence type="ECO:0000313" key="3">
    <source>
        <dbReference type="Proteomes" id="UP001206925"/>
    </source>
</evidence>
<proteinExistence type="predicted"/>
<dbReference type="EMBL" id="JAMZMK010005694">
    <property type="protein sequence ID" value="KAI7752409.1"/>
    <property type="molecule type" value="Genomic_DNA"/>
</dbReference>
<feature type="compositionally biased region" description="Polar residues" evidence="1">
    <location>
        <begin position="17"/>
        <end position="26"/>
    </location>
</feature>
<name>A0AAD5GT74_AMBAR</name>
<evidence type="ECO:0000256" key="1">
    <source>
        <dbReference type="SAM" id="MobiDB-lite"/>
    </source>
</evidence>